<feature type="compositionally biased region" description="Basic and acidic residues" evidence="1">
    <location>
        <begin position="33"/>
        <end position="44"/>
    </location>
</feature>
<gene>
    <name evidence="2" type="ORF">Z520_11439</name>
</gene>
<dbReference type="Proteomes" id="UP000053411">
    <property type="component" value="Unassembled WGS sequence"/>
</dbReference>
<dbReference type="RefSeq" id="XP_016626899.1">
    <property type="nucleotide sequence ID" value="XM_016781928.1"/>
</dbReference>
<evidence type="ECO:0000256" key="1">
    <source>
        <dbReference type="SAM" id="MobiDB-lite"/>
    </source>
</evidence>
<name>A0A0D2I6C2_9EURO</name>
<protein>
    <submittedName>
        <fullName evidence="2">Uncharacterized protein</fullName>
    </submittedName>
</protein>
<dbReference type="EMBL" id="KN848100">
    <property type="protein sequence ID" value="KIX92776.1"/>
    <property type="molecule type" value="Genomic_DNA"/>
</dbReference>
<dbReference type="VEuPathDB" id="FungiDB:Z520_11439"/>
<feature type="compositionally biased region" description="Basic and acidic residues" evidence="1">
    <location>
        <begin position="1"/>
        <end position="10"/>
    </location>
</feature>
<sequence>MSSETRDYHPSADTTLSSLEEKGHHTGGNDSPAAHRLDQVDKTEPGGTLEVDTGEDLVKPRELFLTKRDSKGEEQWWECRWKNG</sequence>
<dbReference type="GeneID" id="27717185"/>
<feature type="region of interest" description="Disordered" evidence="1">
    <location>
        <begin position="1"/>
        <end position="57"/>
    </location>
</feature>
<accession>A0A0D2I6C2</accession>
<evidence type="ECO:0000313" key="2">
    <source>
        <dbReference type="EMBL" id="KIX92776.1"/>
    </source>
</evidence>
<organism evidence="2 3">
    <name type="scientific">Fonsecaea multimorphosa CBS 102226</name>
    <dbReference type="NCBI Taxonomy" id="1442371"/>
    <lineage>
        <taxon>Eukaryota</taxon>
        <taxon>Fungi</taxon>
        <taxon>Dikarya</taxon>
        <taxon>Ascomycota</taxon>
        <taxon>Pezizomycotina</taxon>
        <taxon>Eurotiomycetes</taxon>
        <taxon>Chaetothyriomycetidae</taxon>
        <taxon>Chaetothyriales</taxon>
        <taxon>Herpotrichiellaceae</taxon>
        <taxon>Fonsecaea</taxon>
    </lineage>
</organism>
<proteinExistence type="predicted"/>
<reference evidence="2 3" key="1">
    <citation type="submission" date="2015-01" db="EMBL/GenBank/DDBJ databases">
        <title>The Genome Sequence of Fonsecaea multimorphosa CBS 102226.</title>
        <authorList>
            <consortium name="The Broad Institute Genomics Platform"/>
            <person name="Cuomo C."/>
            <person name="de Hoog S."/>
            <person name="Gorbushina A."/>
            <person name="Stielow B."/>
            <person name="Teixiera M."/>
            <person name="Abouelleil A."/>
            <person name="Chapman S.B."/>
            <person name="Priest M."/>
            <person name="Young S.K."/>
            <person name="Wortman J."/>
            <person name="Nusbaum C."/>
            <person name="Birren B."/>
        </authorList>
    </citation>
    <scope>NUCLEOTIDE SEQUENCE [LARGE SCALE GENOMIC DNA]</scope>
    <source>
        <strain evidence="2 3">CBS 102226</strain>
    </source>
</reference>
<keyword evidence="3" id="KW-1185">Reference proteome</keyword>
<evidence type="ECO:0000313" key="3">
    <source>
        <dbReference type="Proteomes" id="UP000053411"/>
    </source>
</evidence>
<dbReference type="AlphaFoldDB" id="A0A0D2I6C2"/>